<reference evidence="6 7" key="1">
    <citation type="submission" date="2023-03" db="EMBL/GenBank/DDBJ databases">
        <title>WGS of Gossypium arboreum.</title>
        <authorList>
            <person name="Yu D."/>
        </authorList>
    </citation>
    <scope>NUCLEOTIDE SEQUENCE [LARGE SCALE GENOMIC DNA]</scope>
    <source>
        <tissue evidence="6">Leaf</tissue>
    </source>
</reference>
<dbReference type="InterPro" id="IPR000070">
    <property type="entry name" value="Pectinesterase_cat"/>
</dbReference>
<dbReference type="InterPro" id="IPR012334">
    <property type="entry name" value="Pectin_lyas_fold"/>
</dbReference>
<dbReference type="Gene3D" id="2.160.20.10">
    <property type="entry name" value="Single-stranded right-handed beta-helix, Pectin lyase-like"/>
    <property type="match status" value="1"/>
</dbReference>
<dbReference type="EMBL" id="JARKNE010000001">
    <property type="protein sequence ID" value="KAK5846495.1"/>
    <property type="molecule type" value="Genomic_DNA"/>
</dbReference>
<evidence type="ECO:0000259" key="5">
    <source>
        <dbReference type="Pfam" id="PF01095"/>
    </source>
</evidence>
<dbReference type="Proteomes" id="UP001358586">
    <property type="component" value="Chromosome 1"/>
</dbReference>
<organism evidence="6 7">
    <name type="scientific">Gossypium arboreum</name>
    <name type="common">Tree cotton</name>
    <name type="synonym">Gossypium nanking</name>
    <dbReference type="NCBI Taxonomy" id="29729"/>
    <lineage>
        <taxon>Eukaryota</taxon>
        <taxon>Viridiplantae</taxon>
        <taxon>Streptophyta</taxon>
        <taxon>Embryophyta</taxon>
        <taxon>Tracheophyta</taxon>
        <taxon>Spermatophyta</taxon>
        <taxon>Magnoliopsida</taxon>
        <taxon>eudicotyledons</taxon>
        <taxon>Gunneridae</taxon>
        <taxon>Pentapetalae</taxon>
        <taxon>rosids</taxon>
        <taxon>malvids</taxon>
        <taxon>Malvales</taxon>
        <taxon>Malvaceae</taxon>
        <taxon>Malvoideae</taxon>
        <taxon>Gossypium</taxon>
    </lineage>
</organism>
<evidence type="ECO:0000256" key="1">
    <source>
        <dbReference type="ARBA" id="ARBA00005184"/>
    </source>
</evidence>
<dbReference type="SUPFAM" id="SSF51126">
    <property type="entry name" value="Pectin lyase-like"/>
    <property type="match status" value="1"/>
</dbReference>
<evidence type="ECO:0000313" key="7">
    <source>
        <dbReference type="Proteomes" id="UP001358586"/>
    </source>
</evidence>
<protein>
    <recommendedName>
        <fullName evidence="5">Pectinesterase catalytic domain-containing protein</fullName>
    </recommendedName>
</protein>
<feature type="region of interest" description="Disordered" evidence="4">
    <location>
        <begin position="1"/>
        <end position="26"/>
    </location>
</feature>
<feature type="compositionally biased region" description="Polar residues" evidence="4">
    <location>
        <begin position="13"/>
        <end position="26"/>
    </location>
</feature>
<comment type="pathway">
    <text evidence="1">Glycan metabolism; pectin degradation; 2-dehydro-3-deoxy-D-gluconate from pectin: step 1/5.</text>
</comment>
<keyword evidence="2" id="KW-0378">Hydrolase</keyword>
<keyword evidence="7" id="KW-1185">Reference proteome</keyword>
<keyword evidence="3" id="KW-0063">Aspartyl esterase</keyword>
<dbReference type="InterPro" id="IPR011050">
    <property type="entry name" value="Pectin_lyase_fold/virulence"/>
</dbReference>
<sequence>MIYARTPMDKQKNTVTAQGRTDPNQNTGIIIHGSRVMATADLSPVLSSFKTFLGRPWKEYSRTVFMKTYLDSLVDPAGWLEWDGDFALNTLFYGEYQNIGPSAPTSRRVKWKGYRVITSATEASKFTVANFIAGTSWLPNAGIPFTSGL</sequence>
<dbReference type="PANTHER" id="PTHR31707">
    <property type="entry name" value="PECTINESTERASE"/>
    <property type="match status" value="1"/>
</dbReference>
<evidence type="ECO:0000256" key="4">
    <source>
        <dbReference type="SAM" id="MobiDB-lite"/>
    </source>
</evidence>
<evidence type="ECO:0000313" key="6">
    <source>
        <dbReference type="EMBL" id="KAK5846495.1"/>
    </source>
</evidence>
<accession>A0ABR0R4H4</accession>
<comment type="caution">
    <text evidence="6">The sequence shown here is derived from an EMBL/GenBank/DDBJ whole genome shotgun (WGS) entry which is preliminary data.</text>
</comment>
<name>A0ABR0R4H4_GOSAR</name>
<feature type="domain" description="Pectinesterase catalytic" evidence="5">
    <location>
        <begin position="2"/>
        <end position="134"/>
    </location>
</feature>
<gene>
    <name evidence="6" type="ORF">PVK06_002785</name>
</gene>
<evidence type="ECO:0000256" key="3">
    <source>
        <dbReference type="ARBA" id="ARBA00023085"/>
    </source>
</evidence>
<proteinExistence type="predicted"/>
<dbReference type="Pfam" id="PF01095">
    <property type="entry name" value="Pectinesterase"/>
    <property type="match status" value="1"/>
</dbReference>
<evidence type="ECO:0000256" key="2">
    <source>
        <dbReference type="ARBA" id="ARBA00022801"/>
    </source>
</evidence>